<proteinExistence type="predicted"/>
<accession>A0A067Z4M2</accession>
<dbReference type="Proteomes" id="UP000031656">
    <property type="component" value="Chromosome"/>
</dbReference>
<name>A0A067Z4M2_GLUOY</name>
<dbReference type="AlphaFoldDB" id="A0A067Z4M2"/>
<evidence type="ECO:0000313" key="3">
    <source>
        <dbReference type="Proteomes" id="UP000031656"/>
    </source>
</evidence>
<dbReference type="RefSeq" id="WP_226986578.1">
    <property type="nucleotide sequence ID" value="NZ_CP004373.1"/>
</dbReference>
<dbReference type="PROSITE" id="PS51502">
    <property type="entry name" value="S_R_A_B_BARREL"/>
    <property type="match status" value="1"/>
</dbReference>
<dbReference type="InterPro" id="IPR011008">
    <property type="entry name" value="Dimeric_a/b-barrel"/>
</dbReference>
<dbReference type="HOGENOM" id="CLU_080664_0_0_5"/>
<dbReference type="Gene3D" id="3.30.70.100">
    <property type="match status" value="1"/>
</dbReference>
<dbReference type="Pfam" id="PF07876">
    <property type="entry name" value="Dabb"/>
    <property type="match status" value="1"/>
</dbReference>
<feature type="domain" description="Stress-response A/B barrel" evidence="1">
    <location>
        <begin position="93"/>
        <end position="203"/>
    </location>
</feature>
<dbReference type="InterPro" id="IPR013097">
    <property type="entry name" value="Dabb"/>
</dbReference>
<dbReference type="KEGG" id="goy:GLS_c21450"/>
<dbReference type="GeneID" id="56906371"/>
<protein>
    <recommendedName>
        <fullName evidence="1">Stress-response A/B barrel domain-containing protein</fullName>
    </recommendedName>
</protein>
<gene>
    <name evidence="2" type="ORF">GLS_c21450</name>
</gene>
<dbReference type="EMBL" id="CP004373">
    <property type="protein sequence ID" value="AHK72016.1"/>
    <property type="molecule type" value="Genomic_DNA"/>
</dbReference>
<dbReference type="SMART" id="SM00886">
    <property type="entry name" value="Dabb"/>
    <property type="match status" value="1"/>
</dbReference>
<dbReference type="SUPFAM" id="SSF54909">
    <property type="entry name" value="Dimeric alpha+beta barrel"/>
    <property type="match status" value="1"/>
</dbReference>
<evidence type="ECO:0000259" key="1">
    <source>
        <dbReference type="PROSITE" id="PS51502"/>
    </source>
</evidence>
<evidence type="ECO:0000313" key="2">
    <source>
        <dbReference type="EMBL" id="AHK72016.1"/>
    </source>
</evidence>
<organism evidence="2 3">
    <name type="scientific">Gluconobacter oxydans DSM 3504</name>
    <dbReference type="NCBI Taxonomy" id="1288313"/>
    <lineage>
        <taxon>Bacteria</taxon>
        <taxon>Pseudomonadati</taxon>
        <taxon>Pseudomonadota</taxon>
        <taxon>Alphaproteobacteria</taxon>
        <taxon>Acetobacterales</taxon>
        <taxon>Acetobacteraceae</taxon>
        <taxon>Gluconobacter</taxon>
    </lineage>
</organism>
<reference evidence="2 3" key="1">
    <citation type="journal article" date="2015" name="Appl. Microbiol. Biotechnol.">
        <title>The consequence of an additional NADH dehydrogenase paralog on the growth of Gluconobacter oxydans DSM3504.</title>
        <authorList>
            <person name="Kostner D."/>
            <person name="Luchterhand B."/>
            <person name="Junker A."/>
            <person name="Volland S."/>
            <person name="Daniel R."/>
            <person name="Buchs J."/>
            <person name="Liebl W."/>
            <person name="Ehrenreich A."/>
        </authorList>
    </citation>
    <scope>NUCLEOTIDE SEQUENCE [LARGE SCALE GENOMIC DNA]</scope>
    <source>
        <strain evidence="2">DSM 3504</strain>
    </source>
</reference>
<sequence>MKGSSFPTLRPEIEMTVSALFSRRAVYGATLALCAVGLYQFPAAKADPYSLPIASSGPVKTDMLSPATLSAQQLAKQVGYAQFTAPDWHVGPVRHMVMFRYTKDSTTAQRAEVSGRFLHLVQDSRRMDGKQVVASIETGFQSSGEGADAGLQQAFLVTFRSEGDRNYYVGKPIVTDPAFFDPAHEAFKEFAAPYLEKVVVFDYTVAAEVTPAGTGTKAKKARHNR</sequence>